<protein>
    <submittedName>
        <fullName evidence="1">Uncharacterized protein</fullName>
    </submittedName>
</protein>
<sequence>MAVGDVMRGDKECLGFVRAQADLPSELLQVTMLSNSRLCGTPFPPSRLSQGKARSVCRGCLGLRNDWIMSLKYDLPTKESRYAALPTLAWMGCWMEVMAVDHDP</sequence>
<reference evidence="1" key="1">
    <citation type="submission" date="2020-07" db="EMBL/GenBank/DDBJ databases">
        <title>The High-quality genome of the commercially important snow crab, Chionoecetes opilio.</title>
        <authorList>
            <person name="Jeong J.-H."/>
            <person name="Ryu S."/>
        </authorList>
    </citation>
    <scope>NUCLEOTIDE SEQUENCE</scope>
    <source>
        <strain evidence="1">MADBK_172401_WGS</strain>
        <tissue evidence="1">Digestive gland</tissue>
    </source>
</reference>
<dbReference type="AlphaFoldDB" id="A0A8J4XZP1"/>
<name>A0A8J4XZP1_CHIOP</name>
<keyword evidence="2" id="KW-1185">Reference proteome</keyword>
<dbReference type="Proteomes" id="UP000770661">
    <property type="component" value="Unassembled WGS sequence"/>
</dbReference>
<gene>
    <name evidence="1" type="ORF">GWK47_008421</name>
</gene>
<proteinExistence type="predicted"/>
<evidence type="ECO:0000313" key="2">
    <source>
        <dbReference type="Proteomes" id="UP000770661"/>
    </source>
</evidence>
<organism evidence="1 2">
    <name type="scientific">Chionoecetes opilio</name>
    <name type="common">Atlantic snow crab</name>
    <name type="synonym">Cancer opilio</name>
    <dbReference type="NCBI Taxonomy" id="41210"/>
    <lineage>
        <taxon>Eukaryota</taxon>
        <taxon>Metazoa</taxon>
        <taxon>Ecdysozoa</taxon>
        <taxon>Arthropoda</taxon>
        <taxon>Crustacea</taxon>
        <taxon>Multicrustacea</taxon>
        <taxon>Malacostraca</taxon>
        <taxon>Eumalacostraca</taxon>
        <taxon>Eucarida</taxon>
        <taxon>Decapoda</taxon>
        <taxon>Pleocyemata</taxon>
        <taxon>Brachyura</taxon>
        <taxon>Eubrachyura</taxon>
        <taxon>Majoidea</taxon>
        <taxon>Majidae</taxon>
        <taxon>Chionoecetes</taxon>
    </lineage>
</organism>
<dbReference type="EMBL" id="JACEEZ010018404">
    <property type="protein sequence ID" value="KAG0716952.1"/>
    <property type="molecule type" value="Genomic_DNA"/>
</dbReference>
<comment type="caution">
    <text evidence="1">The sequence shown here is derived from an EMBL/GenBank/DDBJ whole genome shotgun (WGS) entry which is preliminary data.</text>
</comment>
<evidence type="ECO:0000313" key="1">
    <source>
        <dbReference type="EMBL" id="KAG0716952.1"/>
    </source>
</evidence>
<accession>A0A8J4XZP1</accession>